<keyword evidence="2" id="KW-0371">Homeobox</keyword>
<sequence length="195" mass="19748">MLNMASGGGAGGAGGGVGGAASGMDPLDTQDMMKQQSAFMELQQQAAGGLAGGLGSGLGGGIPHGMSHHHPAYQIRAAQYGGGHPQHSQGHDSVFSGAQHGRALGYPFGMNGMGGNPYGSPGAHPFSASPYQTPSPPRDGEYCSTSTCNEAWSDVSPTPGRPITEETRVPAAGVFDLPQGLIDQQAHCCLYKPLS</sequence>
<keyword evidence="3" id="KW-1185">Reference proteome</keyword>
<accession>A0AAV4FEK2</accession>
<feature type="region of interest" description="Disordered" evidence="1">
    <location>
        <begin position="124"/>
        <end position="145"/>
    </location>
</feature>
<evidence type="ECO:0000256" key="1">
    <source>
        <dbReference type="SAM" id="MobiDB-lite"/>
    </source>
</evidence>
<dbReference type="Proteomes" id="UP000762676">
    <property type="component" value="Unassembled WGS sequence"/>
</dbReference>
<proteinExistence type="predicted"/>
<protein>
    <submittedName>
        <fullName evidence="2">Homeobox protein Dlx1a-like isoform X1</fullName>
    </submittedName>
</protein>
<dbReference type="GO" id="GO:0003677">
    <property type="term" value="F:DNA binding"/>
    <property type="evidence" value="ECO:0007669"/>
    <property type="project" value="UniProtKB-KW"/>
</dbReference>
<organism evidence="2 3">
    <name type="scientific">Elysia marginata</name>
    <dbReference type="NCBI Taxonomy" id="1093978"/>
    <lineage>
        <taxon>Eukaryota</taxon>
        <taxon>Metazoa</taxon>
        <taxon>Spiralia</taxon>
        <taxon>Lophotrochozoa</taxon>
        <taxon>Mollusca</taxon>
        <taxon>Gastropoda</taxon>
        <taxon>Heterobranchia</taxon>
        <taxon>Euthyneura</taxon>
        <taxon>Panpulmonata</taxon>
        <taxon>Sacoglossa</taxon>
        <taxon>Placobranchoidea</taxon>
        <taxon>Plakobranchidae</taxon>
        <taxon>Elysia</taxon>
    </lineage>
</organism>
<feature type="region of interest" description="Disordered" evidence="1">
    <location>
        <begin position="1"/>
        <end position="28"/>
    </location>
</feature>
<dbReference type="EMBL" id="BMAT01007760">
    <property type="protein sequence ID" value="GFR70790.1"/>
    <property type="molecule type" value="Genomic_DNA"/>
</dbReference>
<gene>
    <name evidence="2" type="ORF">ElyMa_003795300</name>
</gene>
<feature type="compositionally biased region" description="Gly residues" evidence="1">
    <location>
        <begin position="1"/>
        <end position="21"/>
    </location>
</feature>
<evidence type="ECO:0000313" key="3">
    <source>
        <dbReference type="Proteomes" id="UP000762676"/>
    </source>
</evidence>
<keyword evidence="2" id="KW-0238">DNA-binding</keyword>
<comment type="caution">
    <text evidence="2">The sequence shown here is derived from an EMBL/GenBank/DDBJ whole genome shotgun (WGS) entry which is preliminary data.</text>
</comment>
<name>A0AAV4FEK2_9GAST</name>
<evidence type="ECO:0000313" key="2">
    <source>
        <dbReference type="EMBL" id="GFR70790.1"/>
    </source>
</evidence>
<reference evidence="2 3" key="1">
    <citation type="journal article" date="2021" name="Elife">
        <title>Chloroplast acquisition without the gene transfer in kleptoplastic sea slugs, Plakobranchus ocellatus.</title>
        <authorList>
            <person name="Maeda T."/>
            <person name="Takahashi S."/>
            <person name="Yoshida T."/>
            <person name="Shimamura S."/>
            <person name="Takaki Y."/>
            <person name="Nagai Y."/>
            <person name="Toyoda A."/>
            <person name="Suzuki Y."/>
            <person name="Arimoto A."/>
            <person name="Ishii H."/>
            <person name="Satoh N."/>
            <person name="Nishiyama T."/>
            <person name="Hasebe M."/>
            <person name="Maruyama T."/>
            <person name="Minagawa J."/>
            <person name="Obokata J."/>
            <person name="Shigenobu S."/>
        </authorList>
    </citation>
    <scope>NUCLEOTIDE SEQUENCE [LARGE SCALE GENOMIC DNA]</scope>
</reference>
<dbReference type="AlphaFoldDB" id="A0AAV4FEK2"/>